<protein>
    <submittedName>
        <fullName evidence="1">Uncharacterized protein</fullName>
    </submittedName>
</protein>
<feature type="non-terminal residue" evidence="1">
    <location>
        <position position="182"/>
    </location>
</feature>
<keyword evidence="2" id="KW-1185">Reference proteome</keyword>
<dbReference type="GeneID" id="25260331"/>
<dbReference type="EMBL" id="JMKJ01000511">
    <property type="protein sequence ID" value="KGG50783.1"/>
    <property type="molecule type" value="Genomic_DNA"/>
</dbReference>
<accession>A0A098VP18</accession>
<sequence length="182" mass="21171">TNSNIISIQKQGIKALIVKDRNIFKIDDENKFWENNTLIEVLNHSKTIFYNCLANNNSLHFMFSNSLYSYELNSLKKPKKLTLPTIYVGKYFYIKDSTFLLSTHTGLMRKIGNKYERLFGERIYATIIDSKNKLWYTSLDGIFVINNFTSGNLVSKKISFKETKNVFVNEYKEDANGNMIMA</sequence>
<name>A0A098VP18_9MICR</name>
<dbReference type="HOGENOM" id="CLU_1485422_0_0_1"/>
<dbReference type="Proteomes" id="UP000029725">
    <property type="component" value="Unassembled WGS sequence"/>
</dbReference>
<organism evidence="1 2">
    <name type="scientific">Mitosporidium daphniae</name>
    <dbReference type="NCBI Taxonomy" id="1485682"/>
    <lineage>
        <taxon>Eukaryota</taxon>
        <taxon>Fungi</taxon>
        <taxon>Fungi incertae sedis</taxon>
        <taxon>Microsporidia</taxon>
        <taxon>Mitosporidium</taxon>
    </lineage>
</organism>
<gene>
    <name evidence="1" type="ORF">DI09_564p10</name>
</gene>
<reference evidence="1 2" key="1">
    <citation type="submission" date="2014-04" db="EMBL/GenBank/DDBJ databases">
        <title>A new species of microsporidia sheds light on the evolution of extreme parasitism.</title>
        <authorList>
            <person name="Haag K.L."/>
            <person name="James T.Y."/>
            <person name="Larsson R."/>
            <person name="Schaer T.M."/>
            <person name="Refardt D."/>
            <person name="Pombert J.-F."/>
            <person name="Ebert D."/>
        </authorList>
    </citation>
    <scope>NUCLEOTIDE SEQUENCE [LARGE SCALE GENOMIC DNA]</scope>
    <source>
        <strain evidence="1 2">UGP3</strain>
        <tissue evidence="1">Spores</tissue>
    </source>
</reference>
<feature type="non-terminal residue" evidence="1">
    <location>
        <position position="1"/>
    </location>
</feature>
<proteinExistence type="predicted"/>
<dbReference type="AlphaFoldDB" id="A0A098VP18"/>
<dbReference type="VEuPathDB" id="MicrosporidiaDB:DI09_564p10"/>
<comment type="caution">
    <text evidence="1">The sequence shown here is derived from an EMBL/GenBank/DDBJ whole genome shotgun (WGS) entry which is preliminary data.</text>
</comment>
<evidence type="ECO:0000313" key="1">
    <source>
        <dbReference type="EMBL" id="KGG50783.1"/>
    </source>
</evidence>
<evidence type="ECO:0000313" key="2">
    <source>
        <dbReference type="Proteomes" id="UP000029725"/>
    </source>
</evidence>
<dbReference type="RefSeq" id="XP_013237219.1">
    <property type="nucleotide sequence ID" value="XM_013381765.1"/>
</dbReference>